<dbReference type="Pfam" id="PF13577">
    <property type="entry name" value="SnoaL_4"/>
    <property type="match status" value="1"/>
</dbReference>
<dbReference type="EMBL" id="JACCBE010000001">
    <property type="protein sequence ID" value="NYD57167.1"/>
    <property type="molecule type" value="Genomic_DNA"/>
</dbReference>
<reference evidence="2 3" key="1">
    <citation type="submission" date="2020-07" db="EMBL/GenBank/DDBJ databases">
        <title>Sequencing the genomes of 1000 actinobacteria strains.</title>
        <authorList>
            <person name="Klenk H.-P."/>
        </authorList>
    </citation>
    <scope>NUCLEOTIDE SEQUENCE [LARGE SCALE GENOMIC DNA]</scope>
    <source>
        <strain evidence="2 3">DSM 18965</strain>
    </source>
</reference>
<feature type="domain" description="SnoaL-like" evidence="1">
    <location>
        <begin position="5"/>
        <end position="128"/>
    </location>
</feature>
<dbReference type="RefSeq" id="WP_179614968.1">
    <property type="nucleotide sequence ID" value="NZ_CP059163.1"/>
</dbReference>
<gene>
    <name evidence="2" type="ORF">BKA08_001405</name>
</gene>
<dbReference type="Proteomes" id="UP000516957">
    <property type="component" value="Unassembled WGS sequence"/>
</dbReference>
<dbReference type="InterPro" id="IPR037401">
    <property type="entry name" value="SnoaL-like"/>
</dbReference>
<evidence type="ECO:0000259" key="1">
    <source>
        <dbReference type="Pfam" id="PF13577"/>
    </source>
</evidence>
<keyword evidence="3" id="KW-1185">Reference proteome</keyword>
<dbReference type="SUPFAM" id="SSF54427">
    <property type="entry name" value="NTF2-like"/>
    <property type="match status" value="1"/>
</dbReference>
<organism evidence="2 3">
    <name type="scientific">Nocardioides marinisabuli</name>
    <dbReference type="NCBI Taxonomy" id="419476"/>
    <lineage>
        <taxon>Bacteria</taxon>
        <taxon>Bacillati</taxon>
        <taxon>Actinomycetota</taxon>
        <taxon>Actinomycetes</taxon>
        <taxon>Propionibacteriales</taxon>
        <taxon>Nocardioidaceae</taxon>
        <taxon>Nocardioides</taxon>
    </lineage>
</organism>
<evidence type="ECO:0000313" key="3">
    <source>
        <dbReference type="Proteomes" id="UP000516957"/>
    </source>
</evidence>
<dbReference type="AlphaFoldDB" id="A0A7Y9F058"/>
<evidence type="ECO:0000313" key="2">
    <source>
        <dbReference type="EMBL" id="NYD57167.1"/>
    </source>
</evidence>
<name>A0A7Y9F058_9ACTN</name>
<sequence>MLEPEVIAREEIRNLLIEYVQCADGGRTERMLELFAPDALMEATGDPGCTGRDEIRAYFERAGRSIRKHMTSPSLRHHLSSINIDLRSPTEARTTAYFLAITDSGPDHWGRYRDTLRHDGTTWLIHHRLLQLEGRAPGGWLDRHEAARGTVDPS</sequence>
<proteinExistence type="predicted"/>
<accession>A0A7Y9F058</accession>
<dbReference type="InterPro" id="IPR032710">
    <property type="entry name" value="NTF2-like_dom_sf"/>
</dbReference>
<protein>
    <recommendedName>
        <fullName evidence="1">SnoaL-like domain-containing protein</fullName>
    </recommendedName>
</protein>
<dbReference type="Gene3D" id="3.10.450.50">
    <property type="match status" value="1"/>
</dbReference>
<dbReference type="CDD" id="cd00531">
    <property type="entry name" value="NTF2_like"/>
    <property type="match status" value="1"/>
</dbReference>
<comment type="caution">
    <text evidence="2">The sequence shown here is derived from an EMBL/GenBank/DDBJ whole genome shotgun (WGS) entry which is preliminary data.</text>
</comment>